<evidence type="ECO:0000313" key="2">
    <source>
        <dbReference type="EMBL" id="KAG2650245.1"/>
    </source>
</evidence>
<feature type="compositionally biased region" description="Basic and acidic residues" evidence="1">
    <location>
        <begin position="355"/>
        <end position="366"/>
    </location>
</feature>
<dbReference type="AlphaFoldDB" id="A0A8T0WSF6"/>
<gene>
    <name evidence="2" type="ORF">PVAP13_1NG225138</name>
</gene>
<evidence type="ECO:0000313" key="3">
    <source>
        <dbReference type="Proteomes" id="UP000823388"/>
    </source>
</evidence>
<reference evidence="2" key="1">
    <citation type="submission" date="2020-05" db="EMBL/GenBank/DDBJ databases">
        <title>WGS assembly of Panicum virgatum.</title>
        <authorList>
            <person name="Lovell J.T."/>
            <person name="Jenkins J."/>
            <person name="Shu S."/>
            <person name="Juenger T.E."/>
            <person name="Schmutz J."/>
        </authorList>
    </citation>
    <scope>NUCLEOTIDE SEQUENCE</scope>
    <source>
        <strain evidence="2">AP13</strain>
    </source>
</reference>
<evidence type="ECO:0008006" key="4">
    <source>
        <dbReference type="Google" id="ProtNLM"/>
    </source>
</evidence>
<feature type="compositionally biased region" description="Acidic residues" evidence="1">
    <location>
        <begin position="336"/>
        <end position="346"/>
    </location>
</feature>
<evidence type="ECO:0000256" key="1">
    <source>
        <dbReference type="SAM" id="MobiDB-lite"/>
    </source>
</evidence>
<feature type="compositionally biased region" description="Low complexity" evidence="1">
    <location>
        <begin position="304"/>
        <end position="322"/>
    </location>
</feature>
<dbReference type="SUPFAM" id="SSF50249">
    <property type="entry name" value="Nucleic acid-binding proteins"/>
    <property type="match status" value="1"/>
</dbReference>
<dbReference type="PANTHER" id="PTHR47165:SF3">
    <property type="entry name" value="RETROTRANSPOSON-LIKE PROTEIN"/>
    <property type="match status" value="1"/>
</dbReference>
<name>A0A8T0WSF6_PANVG</name>
<keyword evidence="3" id="KW-1185">Reference proteome</keyword>
<feature type="compositionally biased region" description="Polar residues" evidence="1">
    <location>
        <begin position="264"/>
        <end position="279"/>
    </location>
</feature>
<accession>A0A8T0WSF6</accession>
<feature type="region of interest" description="Disordered" evidence="1">
    <location>
        <begin position="298"/>
        <end position="366"/>
    </location>
</feature>
<sequence>MFLIKFVCTYIQHFSTLGQPFKIKRAGIQITEQNQPEPIVVPDLLTLREMEEIDPYEFPKTGCRCTVTIIRLAETQSWWYPACNFCRKSCQQDGSSYICLECNTIDKYSTSFRYHCLNSQNYKVISIKHLLLIYFKISSHSKSISYYKIRYKLPFIASDGTEESEMIAFATVAHLAHRIVGKPVEAVMRSYRNRDNIPADIAAIVSSKFTFSVTMAEASYRNPKKSYQVNSIIHSYGKQRALPFHPPNQSQLVIQNANFYAQSSGSVLPSNTPKSSSESPILDTPTKMLPLEQFSLQTPAKTSELPPNTSEENTNTLSTTPPATKSSKKRHHMSEKDDEVDEEESPSETATLNRENVDEKSSDLQRYHEIHAVICSI</sequence>
<feature type="region of interest" description="Disordered" evidence="1">
    <location>
        <begin position="264"/>
        <end position="284"/>
    </location>
</feature>
<dbReference type="InterPro" id="IPR012340">
    <property type="entry name" value="NA-bd_OB-fold"/>
</dbReference>
<dbReference type="Proteomes" id="UP000823388">
    <property type="component" value="Chromosome 1N"/>
</dbReference>
<dbReference type="Gene3D" id="2.40.50.140">
    <property type="entry name" value="Nucleic acid-binding proteins"/>
    <property type="match status" value="1"/>
</dbReference>
<comment type="caution">
    <text evidence="2">The sequence shown here is derived from an EMBL/GenBank/DDBJ whole genome shotgun (WGS) entry which is preliminary data.</text>
</comment>
<proteinExistence type="predicted"/>
<dbReference type="EMBL" id="CM029038">
    <property type="protein sequence ID" value="KAG2650245.1"/>
    <property type="molecule type" value="Genomic_DNA"/>
</dbReference>
<organism evidence="2 3">
    <name type="scientific">Panicum virgatum</name>
    <name type="common">Blackwell switchgrass</name>
    <dbReference type="NCBI Taxonomy" id="38727"/>
    <lineage>
        <taxon>Eukaryota</taxon>
        <taxon>Viridiplantae</taxon>
        <taxon>Streptophyta</taxon>
        <taxon>Embryophyta</taxon>
        <taxon>Tracheophyta</taxon>
        <taxon>Spermatophyta</taxon>
        <taxon>Magnoliopsida</taxon>
        <taxon>Liliopsida</taxon>
        <taxon>Poales</taxon>
        <taxon>Poaceae</taxon>
        <taxon>PACMAD clade</taxon>
        <taxon>Panicoideae</taxon>
        <taxon>Panicodae</taxon>
        <taxon>Paniceae</taxon>
        <taxon>Panicinae</taxon>
        <taxon>Panicum</taxon>
        <taxon>Panicum sect. Hiantes</taxon>
    </lineage>
</organism>
<protein>
    <recommendedName>
        <fullName evidence="4">Replication factor A C-terminal domain-containing protein</fullName>
    </recommendedName>
</protein>
<dbReference type="PANTHER" id="PTHR47165">
    <property type="entry name" value="OS03G0429900 PROTEIN"/>
    <property type="match status" value="1"/>
</dbReference>